<keyword evidence="3" id="KW-1185">Reference proteome</keyword>
<gene>
    <name evidence="2" type="ORF">NPX13_g2355</name>
</gene>
<dbReference type="AlphaFoldDB" id="A0A9W8TQI2"/>
<dbReference type="Proteomes" id="UP001148614">
    <property type="component" value="Unassembled WGS sequence"/>
</dbReference>
<sequence length="190" mass="21035">MLPRPLASGNRKNQVRSDVTIILLLGDENATALLILVIASIRILAASADALAKLPEQERDSAARKTDSKQDKSSPLVPDIMIHLRREEHHAGAPERADESLRGQCRRCAVLVRVDEVVVGAVVDEDEPEAHGEAGERGPHPDEPRVRGPRENDQPDRDEPAREHHGDKTEFGGRETARVRRDDFHVVLVD</sequence>
<evidence type="ECO:0000313" key="3">
    <source>
        <dbReference type="Proteomes" id="UP001148614"/>
    </source>
</evidence>
<evidence type="ECO:0000256" key="1">
    <source>
        <dbReference type="SAM" id="MobiDB-lite"/>
    </source>
</evidence>
<evidence type="ECO:0000313" key="2">
    <source>
        <dbReference type="EMBL" id="KAJ3578215.1"/>
    </source>
</evidence>
<reference evidence="2" key="1">
    <citation type="submission" date="2022-07" db="EMBL/GenBank/DDBJ databases">
        <title>Genome Sequence of Xylaria arbuscula.</title>
        <authorList>
            <person name="Buettner E."/>
        </authorList>
    </citation>
    <scope>NUCLEOTIDE SEQUENCE</scope>
    <source>
        <strain evidence="2">VT107</strain>
    </source>
</reference>
<feature type="region of interest" description="Disordered" evidence="1">
    <location>
        <begin position="123"/>
        <end position="176"/>
    </location>
</feature>
<comment type="caution">
    <text evidence="2">The sequence shown here is derived from an EMBL/GenBank/DDBJ whole genome shotgun (WGS) entry which is preliminary data.</text>
</comment>
<accession>A0A9W8TQI2</accession>
<feature type="region of interest" description="Disordered" evidence="1">
    <location>
        <begin position="56"/>
        <end position="77"/>
    </location>
</feature>
<feature type="compositionally biased region" description="Basic and acidic residues" evidence="1">
    <location>
        <begin position="129"/>
        <end position="176"/>
    </location>
</feature>
<dbReference type="EMBL" id="JANPWZ010000244">
    <property type="protein sequence ID" value="KAJ3578215.1"/>
    <property type="molecule type" value="Genomic_DNA"/>
</dbReference>
<organism evidence="2 3">
    <name type="scientific">Xylaria arbuscula</name>
    <dbReference type="NCBI Taxonomy" id="114810"/>
    <lineage>
        <taxon>Eukaryota</taxon>
        <taxon>Fungi</taxon>
        <taxon>Dikarya</taxon>
        <taxon>Ascomycota</taxon>
        <taxon>Pezizomycotina</taxon>
        <taxon>Sordariomycetes</taxon>
        <taxon>Xylariomycetidae</taxon>
        <taxon>Xylariales</taxon>
        <taxon>Xylariaceae</taxon>
        <taxon>Xylaria</taxon>
    </lineage>
</organism>
<protein>
    <submittedName>
        <fullName evidence="2">Uncharacterized protein</fullName>
    </submittedName>
</protein>
<feature type="compositionally biased region" description="Basic and acidic residues" evidence="1">
    <location>
        <begin position="56"/>
        <end position="72"/>
    </location>
</feature>
<name>A0A9W8TQI2_9PEZI</name>
<proteinExistence type="predicted"/>